<organism evidence="1 3">
    <name type="scientific">Rhizophagus clarus</name>
    <dbReference type="NCBI Taxonomy" id="94130"/>
    <lineage>
        <taxon>Eukaryota</taxon>
        <taxon>Fungi</taxon>
        <taxon>Fungi incertae sedis</taxon>
        <taxon>Mucoromycota</taxon>
        <taxon>Glomeromycotina</taxon>
        <taxon>Glomeromycetes</taxon>
        <taxon>Glomerales</taxon>
        <taxon>Glomeraceae</taxon>
        <taxon>Rhizophagus</taxon>
    </lineage>
</organism>
<sequence length="270" mass="31971">MRFIISNPNFNIPTSNLTKLSLLALNYSENINQKVENEFLKHSLIFIEFLNVNFSNISFKNFVNLCSLNSLKFSYCKDTNPLDRYEILNFASFKLKKLEFCSNTWNKNIELTIIKYLGTSLQILKLRNKESITIPIVENILTYCLNLIILKIITCFKNIDLLVFHHFKSLRIRKLVVNFIYNNAYDMSEVFMSLTDNLSINVKEITFYIYTQKQQLHFKTFLENCHNYLENINFIGYFCTGTDIFKPILNYIERSNNCLKFLKVYDGNKY</sequence>
<dbReference type="EMBL" id="BEXD01000002">
    <property type="protein sequence ID" value="GBB83201.1"/>
    <property type="molecule type" value="Genomic_DNA"/>
</dbReference>
<evidence type="ECO:0008006" key="4">
    <source>
        <dbReference type="Google" id="ProtNLM"/>
    </source>
</evidence>
<comment type="caution">
    <text evidence="1">The sequence shown here is derived from an EMBL/GenBank/DDBJ whole genome shotgun (WGS) entry which is preliminary data.</text>
</comment>
<protein>
    <recommendedName>
        <fullName evidence="4">F-box domain-containing protein</fullName>
    </recommendedName>
</protein>
<dbReference type="OrthoDB" id="2359907at2759"/>
<keyword evidence="3" id="KW-1185">Reference proteome</keyword>
<reference evidence="1 3" key="1">
    <citation type="submission" date="2017-11" db="EMBL/GenBank/DDBJ databases">
        <title>The genome of Rhizophagus clarus HR1 reveals common genetic basis of auxotrophy among arbuscular mycorrhizal fungi.</title>
        <authorList>
            <person name="Kobayashi Y."/>
        </authorList>
    </citation>
    <scope>NUCLEOTIDE SEQUENCE [LARGE SCALE GENOMIC DNA]</scope>
    <source>
        <strain evidence="1 3">HR1</strain>
    </source>
</reference>
<dbReference type="Proteomes" id="UP000615446">
    <property type="component" value="Unassembled WGS sequence"/>
</dbReference>
<gene>
    <name evidence="2" type="ORF">RCL2_000310100</name>
    <name evidence="1" type="ORF">RclHR1_00100005</name>
</gene>
<evidence type="ECO:0000313" key="3">
    <source>
        <dbReference type="Proteomes" id="UP000247702"/>
    </source>
</evidence>
<accession>A0A2Z6QEM3</accession>
<dbReference type="STRING" id="94130.A0A2Z6QEM3"/>
<name>A0A2Z6QEM3_9GLOM</name>
<evidence type="ECO:0000313" key="2">
    <source>
        <dbReference type="EMBL" id="GES75679.1"/>
    </source>
</evidence>
<dbReference type="AlphaFoldDB" id="A0A2Z6QEM3"/>
<dbReference type="EMBL" id="BLAL01000017">
    <property type="protein sequence ID" value="GES75679.1"/>
    <property type="molecule type" value="Genomic_DNA"/>
</dbReference>
<reference evidence="2" key="2">
    <citation type="submission" date="2019-10" db="EMBL/GenBank/DDBJ databases">
        <title>Conservation and host-specific expression of non-tandemly repeated heterogenous ribosome RNA gene in arbuscular mycorrhizal fungi.</title>
        <authorList>
            <person name="Maeda T."/>
            <person name="Kobayashi Y."/>
            <person name="Nakagawa T."/>
            <person name="Ezawa T."/>
            <person name="Yamaguchi K."/>
            <person name="Bino T."/>
            <person name="Nishimoto Y."/>
            <person name="Shigenobu S."/>
            <person name="Kawaguchi M."/>
        </authorList>
    </citation>
    <scope>NUCLEOTIDE SEQUENCE</scope>
    <source>
        <strain evidence="2">HR1</strain>
    </source>
</reference>
<dbReference type="Proteomes" id="UP000247702">
    <property type="component" value="Unassembled WGS sequence"/>
</dbReference>
<proteinExistence type="predicted"/>
<evidence type="ECO:0000313" key="1">
    <source>
        <dbReference type="EMBL" id="GBB83201.1"/>
    </source>
</evidence>
<dbReference type="SUPFAM" id="SSF52047">
    <property type="entry name" value="RNI-like"/>
    <property type="match status" value="1"/>
</dbReference>